<keyword evidence="1" id="KW-0472">Membrane</keyword>
<dbReference type="EMBL" id="CADCTZ010000202">
    <property type="protein sequence ID" value="CAA9320224.1"/>
    <property type="molecule type" value="Genomic_DNA"/>
</dbReference>
<proteinExistence type="predicted"/>
<keyword evidence="1" id="KW-1133">Transmembrane helix</keyword>
<evidence type="ECO:0000256" key="1">
    <source>
        <dbReference type="SAM" id="Phobius"/>
    </source>
</evidence>
<keyword evidence="1" id="KW-0812">Transmembrane</keyword>
<evidence type="ECO:0000313" key="2">
    <source>
        <dbReference type="EMBL" id="CAA9320224.1"/>
    </source>
</evidence>
<accession>A0A6J4L0Y1</accession>
<feature type="transmembrane region" description="Helical" evidence="1">
    <location>
        <begin position="31"/>
        <end position="51"/>
    </location>
</feature>
<protein>
    <submittedName>
        <fullName evidence="2">Uncharacterized protein</fullName>
    </submittedName>
</protein>
<reference evidence="2" key="1">
    <citation type="submission" date="2020-02" db="EMBL/GenBank/DDBJ databases">
        <authorList>
            <person name="Meier V. D."/>
        </authorList>
    </citation>
    <scope>NUCLEOTIDE SEQUENCE</scope>
    <source>
        <strain evidence="2">AVDCRST_MAG84</strain>
    </source>
</reference>
<organism evidence="2">
    <name type="scientific">uncultured Microcoleus sp</name>
    <dbReference type="NCBI Taxonomy" id="259945"/>
    <lineage>
        <taxon>Bacteria</taxon>
        <taxon>Bacillati</taxon>
        <taxon>Cyanobacteriota</taxon>
        <taxon>Cyanophyceae</taxon>
        <taxon>Oscillatoriophycideae</taxon>
        <taxon>Oscillatoriales</taxon>
        <taxon>Microcoleaceae</taxon>
        <taxon>Microcoleus</taxon>
        <taxon>environmental samples</taxon>
    </lineage>
</organism>
<gene>
    <name evidence="2" type="ORF">AVDCRST_MAG84-1304</name>
</gene>
<feature type="transmembrane region" description="Helical" evidence="1">
    <location>
        <begin position="6"/>
        <end position="24"/>
    </location>
</feature>
<sequence>MRAMYLANYFLSGCIAFSLLRWVASLHQIAFRAVLCFLAAIAIAWGLSWLLDFSLSKLLKIAVADLQALLIGGLAMLLIGLGVFLCT</sequence>
<feature type="transmembrane region" description="Helical" evidence="1">
    <location>
        <begin position="66"/>
        <end position="86"/>
    </location>
</feature>
<name>A0A6J4L0Y1_9CYAN</name>
<dbReference type="AlphaFoldDB" id="A0A6J4L0Y1"/>